<evidence type="ECO:0000256" key="1">
    <source>
        <dbReference type="ARBA" id="ARBA00023015"/>
    </source>
</evidence>
<gene>
    <name evidence="5" type="ORF">PAHA3_3973</name>
</gene>
<proteinExistence type="predicted"/>
<keyword evidence="3" id="KW-0804">Transcription</keyword>
<dbReference type="InterPro" id="IPR000835">
    <property type="entry name" value="HTH_MarR-typ"/>
</dbReference>
<dbReference type="PROSITE" id="PS50995">
    <property type="entry name" value="HTH_MARR_2"/>
    <property type="match status" value="1"/>
</dbReference>
<dbReference type="InterPro" id="IPR036388">
    <property type="entry name" value="WH-like_DNA-bd_sf"/>
</dbReference>
<dbReference type="PANTHER" id="PTHR35790">
    <property type="entry name" value="HTH-TYPE TRANSCRIPTIONAL REGULATOR PCHR"/>
    <property type="match status" value="1"/>
</dbReference>
<dbReference type="GO" id="GO:0003677">
    <property type="term" value="F:DNA binding"/>
    <property type="evidence" value="ECO:0007669"/>
    <property type="project" value="UniProtKB-KW"/>
</dbReference>
<name>A0A100VQ96_PAEAM</name>
<dbReference type="EMBL" id="BCNV01000004">
    <property type="protein sequence ID" value="GAS83871.1"/>
    <property type="molecule type" value="Genomic_DNA"/>
</dbReference>
<dbReference type="Pfam" id="PF01047">
    <property type="entry name" value="MarR"/>
    <property type="match status" value="1"/>
</dbReference>
<dbReference type="InterPro" id="IPR052067">
    <property type="entry name" value="Metal_resp_HTH_trans_reg"/>
</dbReference>
<evidence type="ECO:0000313" key="6">
    <source>
        <dbReference type="Proteomes" id="UP000069697"/>
    </source>
</evidence>
<reference evidence="5 6" key="1">
    <citation type="journal article" date="2016" name="Genome Announc.">
        <title>Draft Genome Sequence of Paenibacillus amylolyticus Heshi-A3, Isolated from Fermented Rice Bran in a Japanese Fermented Seafood Dish.</title>
        <authorList>
            <person name="Akuzawa S."/>
            <person name="Nagaoka J."/>
            <person name="Kanekatsu M."/>
            <person name="Kubota E."/>
            <person name="Ohtake R."/>
            <person name="Suzuki T."/>
            <person name="Kanesaki Y."/>
        </authorList>
    </citation>
    <scope>NUCLEOTIDE SEQUENCE [LARGE SCALE GENOMIC DNA]</scope>
    <source>
        <strain evidence="5 6">Heshi-A3</strain>
    </source>
</reference>
<evidence type="ECO:0000256" key="2">
    <source>
        <dbReference type="ARBA" id="ARBA00023125"/>
    </source>
</evidence>
<dbReference type="RefSeq" id="WP_062836378.1">
    <property type="nucleotide sequence ID" value="NZ_BCNV01000004.1"/>
</dbReference>
<keyword evidence="2" id="KW-0238">DNA-binding</keyword>
<sequence length="236" mass="27279">MIKPSNYHNKEHLIDEVLEAVKDIQIKFQAEDDEEKEWLLQNSPNPEVQELVEDMTVTMLHVLDAIGTLEPVNGITISKQFGFSKGTVSKITKRLVQKNIILPEYLPDNKKEVLFRVSERGQDIYRLHQAMHQQIDLGANRFLQRYTEDELQFIVHALRDTAQASWFHTEKDGPLLVSSEVIPYPDEVSHDNESTEAVTVNEEMNEIMGMLHTLNSRDLKKAKAVLEDVFFTKYED</sequence>
<dbReference type="InterPro" id="IPR036390">
    <property type="entry name" value="WH_DNA-bd_sf"/>
</dbReference>
<dbReference type="PANTHER" id="PTHR35790:SF4">
    <property type="entry name" value="HTH-TYPE TRANSCRIPTIONAL REGULATOR PCHR"/>
    <property type="match status" value="1"/>
</dbReference>
<reference evidence="6" key="2">
    <citation type="submission" date="2016-01" db="EMBL/GenBank/DDBJ databases">
        <title>Draft Genome Sequence of Paenibacillus amylolyticus Heshi-A3 that Was Isolated from Fermented Rice Bran with Aging Salted Mackerel, Which Was Named Heshiko as Traditional Fermented Seafood in Japan.</title>
        <authorList>
            <person name="Akuzawa S."/>
            <person name="Nakagawa J."/>
            <person name="Kanekatsu T."/>
            <person name="Kubota E."/>
            <person name="Ohtake R."/>
            <person name="Suzuki T."/>
            <person name="Kanesaki Y."/>
        </authorList>
    </citation>
    <scope>NUCLEOTIDE SEQUENCE [LARGE SCALE GENOMIC DNA]</scope>
    <source>
        <strain evidence="6">Heshi-A3</strain>
    </source>
</reference>
<dbReference type="SMART" id="SM00347">
    <property type="entry name" value="HTH_MARR"/>
    <property type="match status" value="1"/>
</dbReference>
<organism evidence="5 6">
    <name type="scientific">Paenibacillus amylolyticus</name>
    <dbReference type="NCBI Taxonomy" id="1451"/>
    <lineage>
        <taxon>Bacteria</taxon>
        <taxon>Bacillati</taxon>
        <taxon>Bacillota</taxon>
        <taxon>Bacilli</taxon>
        <taxon>Bacillales</taxon>
        <taxon>Paenibacillaceae</taxon>
        <taxon>Paenibacillus</taxon>
    </lineage>
</organism>
<feature type="domain" description="HTH marR-type" evidence="4">
    <location>
        <begin position="10"/>
        <end position="163"/>
    </location>
</feature>
<comment type="caution">
    <text evidence="5">The sequence shown here is derived from an EMBL/GenBank/DDBJ whole genome shotgun (WGS) entry which is preliminary data.</text>
</comment>
<keyword evidence="1" id="KW-0805">Transcription regulation</keyword>
<protein>
    <recommendedName>
        <fullName evidence="4">HTH marR-type domain-containing protein</fullName>
    </recommendedName>
</protein>
<evidence type="ECO:0000256" key="3">
    <source>
        <dbReference type="ARBA" id="ARBA00023163"/>
    </source>
</evidence>
<dbReference type="Proteomes" id="UP000069697">
    <property type="component" value="Unassembled WGS sequence"/>
</dbReference>
<evidence type="ECO:0000259" key="4">
    <source>
        <dbReference type="PROSITE" id="PS50995"/>
    </source>
</evidence>
<evidence type="ECO:0000313" key="5">
    <source>
        <dbReference type="EMBL" id="GAS83871.1"/>
    </source>
</evidence>
<dbReference type="Gene3D" id="1.10.10.10">
    <property type="entry name" value="Winged helix-like DNA-binding domain superfamily/Winged helix DNA-binding domain"/>
    <property type="match status" value="1"/>
</dbReference>
<dbReference type="SUPFAM" id="SSF46785">
    <property type="entry name" value="Winged helix' DNA-binding domain"/>
    <property type="match status" value="1"/>
</dbReference>
<dbReference type="AlphaFoldDB" id="A0A100VQ96"/>
<accession>A0A100VQ96</accession>
<dbReference type="GO" id="GO:0003700">
    <property type="term" value="F:DNA-binding transcription factor activity"/>
    <property type="evidence" value="ECO:0007669"/>
    <property type="project" value="InterPro"/>
</dbReference>